<evidence type="ECO:0000313" key="1">
    <source>
        <dbReference type="EMBL" id="UPL02001.1"/>
    </source>
</evidence>
<gene>
    <name evidence="1" type="ORF">LCI18_012935</name>
</gene>
<keyword evidence="2" id="KW-1185">Reference proteome</keyword>
<protein>
    <submittedName>
        <fullName evidence="1">Uncharacterized protein</fullName>
    </submittedName>
</protein>
<evidence type="ECO:0000313" key="2">
    <source>
        <dbReference type="Proteomes" id="UP000830768"/>
    </source>
</evidence>
<name>A0ACD3ZLB0_FUSSC</name>
<reference evidence="1" key="1">
    <citation type="submission" date="2021-11" db="EMBL/GenBank/DDBJ databases">
        <title>Fusarium solani-melongenae Genome sequencing and assembly.</title>
        <authorList>
            <person name="Xie S."/>
            <person name="Huang L."/>
            <person name="Zhang X."/>
        </authorList>
    </citation>
    <scope>NUCLEOTIDE SEQUENCE</scope>
    <source>
        <strain evidence="1">CRI 24-3</strain>
    </source>
</reference>
<accession>A0ACD3ZLB0</accession>
<dbReference type="EMBL" id="CP090039">
    <property type="protein sequence ID" value="UPL02001.1"/>
    <property type="molecule type" value="Genomic_DNA"/>
</dbReference>
<dbReference type="Proteomes" id="UP000830768">
    <property type="component" value="Chromosome 11"/>
</dbReference>
<proteinExistence type="predicted"/>
<sequence>MDAIVAKLNQERHEKDEAAERIRRALPTYLPKQRTCLAQHLPLPMPMHAGAMPEGPTWKRKHLLADYASVVHSDDPNQMAQASSHPLTMIALPQTLVPATTPRSPSLHRPTALTLTAMVTVKVTSSPATQGRC</sequence>
<organism evidence="1 2">
    <name type="scientific">Fusarium solani subsp. cucurbitae</name>
    <name type="common">Neocosmosporum cucurbitae</name>
    <dbReference type="NCBI Taxonomy" id="2747967"/>
    <lineage>
        <taxon>Eukaryota</taxon>
        <taxon>Fungi</taxon>
        <taxon>Dikarya</taxon>
        <taxon>Ascomycota</taxon>
        <taxon>Pezizomycotina</taxon>
        <taxon>Sordariomycetes</taxon>
        <taxon>Hypocreomycetidae</taxon>
        <taxon>Hypocreales</taxon>
        <taxon>Nectriaceae</taxon>
        <taxon>Fusarium</taxon>
        <taxon>Fusarium solani species complex</taxon>
    </lineage>
</organism>